<feature type="domain" description="AB hydrolase-1" evidence="3">
    <location>
        <begin position="9"/>
        <end position="246"/>
    </location>
</feature>
<gene>
    <name evidence="4" type="ORF">AAG570_006381</name>
</gene>
<evidence type="ECO:0000259" key="3">
    <source>
        <dbReference type="Pfam" id="PF00561"/>
    </source>
</evidence>
<keyword evidence="2" id="KW-0378">Hydrolase</keyword>
<dbReference type="GO" id="GO:0016787">
    <property type="term" value="F:hydrolase activity"/>
    <property type="evidence" value="ECO:0007669"/>
    <property type="project" value="UniProtKB-KW"/>
</dbReference>
<dbReference type="InterPro" id="IPR050266">
    <property type="entry name" value="AB_hydrolase_sf"/>
</dbReference>
<evidence type="ECO:0000313" key="5">
    <source>
        <dbReference type="Proteomes" id="UP001558652"/>
    </source>
</evidence>
<keyword evidence="5" id="KW-1185">Reference proteome</keyword>
<name>A0ABD0YTX3_9HEMI</name>
<dbReference type="InterPro" id="IPR000073">
    <property type="entry name" value="AB_hydrolase_1"/>
</dbReference>
<reference evidence="4 5" key="1">
    <citation type="submission" date="2024-07" db="EMBL/GenBank/DDBJ databases">
        <title>Chromosome-level genome assembly of the water stick insect Ranatra chinensis (Heteroptera: Nepidae).</title>
        <authorList>
            <person name="Liu X."/>
        </authorList>
    </citation>
    <scope>NUCLEOTIDE SEQUENCE [LARGE SCALE GENOMIC DNA]</scope>
    <source>
        <strain evidence="4">Cailab_2021Rc</strain>
        <tissue evidence="4">Muscle</tissue>
    </source>
</reference>
<evidence type="ECO:0000256" key="1">
    <source>
        <dbReference type="ARBA" id="ARBA00008645"/>
    </source>
</evidence>
<evidence type="ECO:0000256" key="2">
    <source>
        <dbReference type="ARBA" id="ARBA00022801"/>
    </source>
</evidence>
<dbReference type="PANTHER" id="PTHR43798:SF14">
    <property type="entry name" value="SERINE HYDROLASE-LIKE PROTEIN DDB_G0286239"/>
    <property type="match status" value="1"/>
</dbReference>
<evidence type="ECO:0000313" key="4">
    <source>
        <dbReference type="EMBL" id="KAL1139397.1"/>
    </source>
</evidence>
<organism evidence="4 5">
    <name type="scientific">Ranatra chinensis</name>
    <dbReference type="NCBI Taxonomy" id="642074"/>
    <lineage>
        <taxon>Eukaryota</taxon>
        <taxon>Metazoa</taxon>
        <taxon>Ecdysozoa</taxon>
        <taxon>Arthropoda</taxon>
        <taxon>Hexapoda</taxon>
        <taxon>Insecta</taxon>
        <taxon>Pterygota</taxon>
        <taxon>Neoptera</taxon>
        <taxon>Paraneoptera</taxon>
        <taxon>Hemiptera</taxon>
        <taxon>Heteroptera</taxon>
        <taxon>Panheteroptera</taxon>
        <taxon>Nepomorpha</taxon>
        <taxon>Nepidae</taxon>
        <taxon>Ranatrinae</taxon>
        <taxon>Ranatra</taxon>
    </lineage>
</organism>
<dbReference type="Proteomes" id="UP001558652">
    <property type="component" value="Unassembled WGS sequence"/>
</dbReference>
<protein>
    <recommendedName>
        <fullName evidence="3">AB hydrolase-1 domain-containing protein</fullName>
    </recommendedName>
</protein>
<accession>A0ABD0YTX3</accession>
<dbReference type="Pfam" id="PF00561">
    <property type="entry name" value="Abhydrolase_1"/>
    <property type="match status" value="1"/>
</dbReference>
<proteinExistence type="inferred from homology"/>
<dbReference type="InterPro" id="IPR029058">
    <property type="entry name" value="AB_hydrolase_fold"/>
</dbReference>
<dbReference type="PRINTS" id="PR00111">
    <property type="entry name" value="ABHYDROLASE"/>
</dbReference>
<comment type="caution">
    <text evidence="4">The sequence shown here is derived from an EMBL/GenBank/DDBJ whole genome shotgun (WGS) entry which is preliminary data.</text>
</comment>
<comment type="similarity">
    <text evidence="1">Belongs to the AB hydrolase superfamily.</text>
</comment>
<dbReference type="EMBL" id="JBFDAA010000002">
    <property type="protein sequence ID" value="KAL1139397.1"/>
    <property type="molecule type" value="Genomic_DNA"/>
</dbReference>
<sequence>MQDNALSYNSLISLLPQEFYFVCADLPGHGKSDPFVEGLILEITSYILSVKRVIQHFKWAKCYIVGHSLGAQLAFLFSAIYPEVVIKLIMIDGLTPFIVPAEDSPEHFKLCVKEVEKVEHTTRTRLPPSYTYEEALERMKSNRRGSLSDHAAKILLERSLIRSGTGYRFITDQRLKYLIKPLYTMGHVEHFVNRVKCPVLLILAEDSVNDYADVLGDYSHIILNGMIFKKPNFKVVVVSGDHNVHMNYPERVSKHVIQFLVQNCSL</sequence>
<dbReference type="AlphaFoldDB" id="A0ABD0YTX3"/>
<dbReference type="Gene3D" id="3.40.50.1820">
    <property type="entry name" value="alpha/beta hydrolase"/>
    <property type="match status" value="1"/>
</dbReference>
<dbReference type="SUPFAM" id="SSF53474">
    <property type="entry name" value="alpha/beta-Hydrolases"/>
    <property type="match status" value="1"/>
</dbReference>
<dbReference type="PANTHER" id="PTHR43798">
    <property type="entry name" value="MONOACYLGLYCEROL LIPASE"/>
    <property type="match status" value="1"/>
</dbReference>